<evidence type="ECO:0000256" key="2">
    <source>
        <dbReference type="ARBA" id="ARBA00022737"/>
    </source>
</evidence>
<keyword evidence="1 7" id="KW-0479">Metal-binding</keyword>
<dbReference type="EMBL" id="JAXIOK010000008">
    <property type="protein sequence ID" value="KAK4764210.1"/>
    <property type="molecule type" value="Genomic_DNA"/>
</dbReference>
<protein>
    <recommendedName>
        <fullName evidence="8">C3H1-type domain-containing protein</fullName>
    </recommendedName>
</protein>
<dbReference type="GO" id="GO:0003677">
    <property type="term" value="F:DNA binding"/>
    <property type="evidence" value="ECO:0007669"/>
    <property type="project" value="UniProtKB-KW"/>
</dbReference>
<evidence type="ECO:0000256" key="1">
    <source>
        <dbReference type="ARBA" id="ARBA00022723"/>
    </source>
</evidence>
<dbReference type="InterPro" id="IPR000571">
    <property type="entry name" value="Znf_CCCH"/>
</dbReference>
<dbReference type="Gene3D" id="1.25.40.20">
    <property type="entry name" value="Ankyrin repeat-containing domain"/>
    <property type="match status" value="1"/>
</dbReference>
<name>A0AAN7QGC8_9MYRT</name>
<proteinExistence type="predicted"/>
<evidence type="ECO:0000256" key="4">
    <source>
        <dbReference type="ARBA" id="ARBA00022833"/>
    </source>
</evidence>
<dbReference type="Pfam" id="PF25512">
    <property type="entry name" value="zf-CCCH_AtC3H23"/>
    <property type="match status" value="1"/>
</dbReference>
<dbReference type="InterPro" id="IPR002110">
    <property type="entry name" value="Ankyrin_rpt"/>
</dbReference>
<dbReference type="Gene3D" id="3.30.1370.210">
    <property type="match status" value="1"/>
</dbReference>
<gene>
    <name evidence="9" type="ORF">SAY87_013648</name>
</gene>
<reference evidence="9 10" key="1">
    <citation type="journal article" date="2023" name="Hortic Res">
        <title>Pangenome of water caltrop reveals structural variations and asymmetric subgenome divergence after allopolyploidization.</title>
        <authorList>
            <person name="Zhang X."/>
            <person name="Chen Y."/>
            <person name="Wang L."/>
            <person name="Yuan Y."/>
            <person name="Fang M."/>
            <person name="Shi L."/>
            <person name="Lu R."/>
            <person name="Comes H.P."/>
            <person name="Ma Y."/>
            <person name="Chen Y."/>
            <person name="Huang G."/>
            <person name="Zhou Y."/>
            <person name="Zheng Z."/>
            <person name="Qiu Y."/>
        </authorList>
    </citation>
    <scope>NUCLEOTIDE SEQUENCE [LARGE SCALE GENOMIC DNA]</scope>
    <source>
        <tissue evidence="9">Roots</tissue>
    </source>
</reference>
<dbReference type="PROSITE" id="PS50103">
    <property type="entry name" value="ZF_C3H1"/>
    <property type="match status" value="1"/>
</dbReference>
<dbReference type="InterPro" id="IPR045234">
    <property type="entry name" value="Unkempt-like"/>
</dbReference>
<keyword evidence="5" id="KW-0238">DNA-binding</keyword>
<dbReference type="InterPro" id="IPR041367">
    <property type="entry name" value="Znf-CCCH_4"/>
</dbReference>
<dbReference type="SMART" id="SM00248">
    <property type="entry name" value="ANK"/>
    <property type="match status" value="2"/>
</dbReference>
<evidence type="ECO:0000256" key="7">
    <source>
        <dbReference type="PROSITE-ProRule" id="PRU00723"/>
    </source>
</evidence>
<feature type="repeat" description="ANK" evidence="6">
    <location>
        <begin position="71"/>
        <end position="93"/>
    </location>
</feature>
<dbReference type="GO" id="GO:0008270">
    <property type="term" value="F:zinc ion binding"/>
    <property type="evidence" value="ECO:0007669"/>
    <property type="project" value="UniProtKB-KW"/>
</dbReference>
<accession>A0AAN7QGC8</accession>
<dbReference type="InterPro" id="IPR036770">
    <property type="entry name" value="Ankyrin_rpt-contain_sf"/>
</dbReference>
<sequence length="335" mass="37368">MPSHQEDDTFNSSMTNSGVASETKYSFSCLLELAADNDVEGFRRFLCDPSLIAEIGVWYSCQKDSKHMILEKRTPLMIAARYGSVDIVRLIISLPGVDINYVCEPEKSTALHCAASGGSVNAIEVVKILLLAGADPDATDVSDNRPFNVIVAHPDFPVLKLQLQELLRNTDSIQTDVHSSMIGFRSISLPSKKKDYPVDSSLPNIKDSEYSTDEFRMHSFKICPCSRAYSHDWTECPFVHPGENARRRDPRKFHYSCIPCPEFRKGACKNGDLCEYAHGIFESGLHPHNTGPDYVRMGQAVNDGSASLPIKMRNYDPFTVLPGQDLYPLVFPIQL</sequence>
<comment type="caution">
    <text evidence="9">The sequence shown here is derived from an EMBL/GenBank/DDBJ whole genome shotgun (WGS) entry which is preliminary data.</text>
</comment>
<keyword evidence="3 7" id="KW-0863">Zinc-finger</keyword>
<feature type="repeat" description="ANK" evidence="6">
    <location>
        <begin position="106"/>
        <end position="141"/>
    </location>
</feature>
<dbReference type="SUPFAM" id="SSF48403">
    <property type="entry name" value="Ankyrin repeat"/>
    <property type="match status" value="1"/>
</dbReference>
<keyword evidence="4 7" id="KW-0862">Zinc</keyword>
<dbReference type="PROSITE" id="PS50088">
    <property type="entry name" value="ANK_REPEAT"/>
    <property type="match status" value="2"/>
</dbReference>
<dbReference type="Proteomes" id="UP001345219">
    <property type="component" value="Chromosome 11"/>
</dbReference>
<feature type="domain" description="C3H1-type" evidence="8">
    <location>
        <begin position="259"/>
        <end position="281"/>
    </location>
</feature>
<organism evidence="9 10">
    <name type="scientific">Trapa incisa</name>
    <dbReference type="NCBI Taxonomy" id="236973"/>
    <lineage>
        <taxon>Eukaryota</taxon>
        <taxon>Viridiplantae</taxon>
        <taxon>Streptophyta</taxon>
        <taxon>Embryophyta</taxon>
        <taxon>Tracheophyta</taxon>
        <taxon>Spermatophyta</taxon>
        <taxon>Magnoliopsida</taxon>
        <taxon>eudicotyledons</taxon>
        <taxon>Gunneridae</taxon>
        <taxon>Pentapetalae</taxon>
        <taxon>rosids</taxon>
        <taxon>malvids</taxon>
        <taxon>Myrtales</taxon>
        <taxon>Lythraceae</taxon>
        <taxon>Trapa</taxon>
    </lineage>
</organism>
<dbReference type="Pfam" id="PF18044">
    <property type="entry name" value="zf-CCCH_4"/>
    <property type="match status" value="1"/>
</dbReference>
<dbReference type="InterPro" id="IPR057444">
    <property type="entry name" value="Znf-CCCH_AtC3H23-like"/>
</dbReference>
<dbReference type="Pfam" id="PF12796">
    <property type="entry name" value="Ank_2"/>
    <property type="match status" value="1"/>
</dbReference>
<evidence type="ECO:0000256" key="6">
    <source>
        <dbReference type="PROSITE-ProRule" id="PRU00023"/>
    </source>
</evidence>
<keyword evidence="2" id="KW-0677">Repeat</keyword>
<dbReference type="FunFam" id="3.30.1370.210:FF:000009">
    <property type="entry name" value="Zinc finger CCCH domain-containing protein 66"/>
    <property type="match status" value="1"/>
</dbReference>
<dbReference type="PRINTS" id="PR01415">
    <property type="entry name" value="ANKYRIN"/>
</dbReference>
<dbReference type="GO" id="GO:0006355">
    <property type="term" value="P:regulation of DNA-templated transcription"/>
    <property type="evidence" value="ECO:0007669"/>
    <property type="project" value="UniProtKB-ARBA"/>
</dbReference>
<evidence type="ECO:0000259" key="8">
    <source>
        <dbReference type="PROSITE" id="PS50103"/>
    </source>
</evidence>
<evidence type="ECO:0000256" key="3">
    <source>
        <dbReference type="ARBA" id="ARBA00022771"/>
    </source>
</evidence>
<evidence type="ECO:0000256" key="5">
    <source>
        <dbReference type="ARBA" id="ARBA00023125"/>
    </source>
</evidence>
<keyword evidence="10" id="KW-1185">Reference proteome</keyword>
<evidence type="ECO:0000313" key="10">
    <source>
        <dbReference type="Proteomes" id="UP001345219"/>
    </source>
</evidence>
<feature type="zinc finger region" description="C3H1-type" evidence="7">
    <location>
        <begin position="259"/>
        <end position="281"/>
    </location>
</feature>
<dbReference type="AlphaFoldDB" id="A0AAN7QGC8"/>
<keyword evidence="6" id="KW-0040">ANK repeat</keyword>
<evidence type="ECO:0000313" key="9">
    <source>
        <dbReference type="EMBL" id="KAK4764210.1"/>
    </source>
</evidence>
<dbReference type="PROSITE" id="PS50297">
    <property type="entry name" value="ANK_REP_REGION"/>
    <property type="match status" value="2"/>
</dbReference>
<dbReference type="SMART" id="SM00356">
    <property type="entry name" value="ZnF_C3H1"/>
    <property type="match status" value="1"/>
</dbReference>
<dbReference type="PANTHER" id="PTHR14493:SF50">
    <property type="entry name" value="RING FINGER PROTEIN UNKEMPT"/>
    <property type="match status" value="1"/>
</dbReference>
<dbReference type="PANTHER" id="PTHR14493">
    <property type="entry name" value="UNKEMPT FAMILY MEMBER"/>
    <property type="match status" value="1"/>
</dbReference>